<dbReference type="Proteomes" id="UP000245910">
    <property type="component" value="Chromosome IIII"/>
</dbReference>
<organism evidence="1 2">
    <name type="scientific">Fusarium venenatum</name>
    <dbReference type="NCBI Taxonomy" id="56646"/>
    <lineage>
        <taxon>Eukaryota</taxon>
        <taxon>Fungi</taxon>
        <taxon>Dikarya</taxon>
        <taxon>Ascomycota</taxon>
        <taxon>Pezizomycotina</taxon>
        <taxon>Sordariomycetes</taxon>
        <taxon>Hypocreomycetidae</taxon>
        <taxon>Hypocreales</taxon>
        <taxon>Nectriaceae</taxon>
        <taxon>Fusarium</taxon>
    </lineage>
</organism>
<keyword evidence="2" id="KW-1185">Reference proteome</keyword>
<accession>A0A2L2SQ17</accession>
<evidence type="ECO:0000313" key="1">
    <source>
        <dbReference type="EMBL" id="CEI40054.1"/>
    </source>
</evidence>
<sequence>MTRLADSSKCKDVGLRVVFDDKVTIYKQADRFVPSFFSVDELLRFPGSLGPEGLPCSESMELRISFDVAPGMSKASYPSPSYEFSGMLESMGCGWKECSIGAVPGRNIWE</sequence>
<name>A0A2L2SQ17_9HYPO</name>
<dbReference type="EMBL" id="LN649232">
    <property type="protein sequence ID" value="CEI40054.1"/>
    <property type="molecule type" value="Genomic_DNA"/>
</dbReference>
<reference evidence="2" key="1">
    <citation type="submission" date="2014-10" db="EMBL/GenBank/DDBJ databases">
        <authorList>
            <person name="King R."/>
        </authorList>
    </citation>
    <scope>NUCLEOTIDE SEQUENCE [LARGE SCALE GENOMIC DNA]</scope>
    <source>
        <strain evidence="2">A3/5</strain>
    </source>
</reference>
<protein>
    <submittedName>
        <fullName evidence="1">Uncharacterized protein</fullName>
    </submittedName>
</protein>
<proteinExistence type="predicted"/>
<dbReference type="AlphaFoldDB" id="A0A2L2SQ17"/>
<evidence type="ECO:0000313" key="2">
    <source>
        <dbReference type="Proteomes" id="UP000245910"/>
    </source>
</evidence>